<proteinExistence type="predicted"/>
<dbReference type="Proteomes" id="UP000054018">
    <property type="component" value="Unassembled WGS sequence"/>
</dbReference>
<evidence type="ECO:0000259" key="1">
    <source>
        <dbReference type="Pfam" id="PF26138"/>
    </source>
</evidence>
<dbReference type="HOGENOM" id="CLU_040082_6_1_1"/>
<evidence type="ECO:0000313" key="2">
    <source>
        <dbReference type="EMBL" id="KIK16818.1"/>
    </source>
</evidence>
<name>A0A0C9ZA52_9AGAM</name>
<evidence type="ECO:0000313" key="3">
    <source>
        <dbReference type="Proteomes" id="UP000054018"/>
    </source>
</evidence>
<dbReference type="Pfam" id="PF26138">
    <property type="entry name" value="DUF8040"/>
    <property type="match status" value="1"/>
</dbReference>
<gene>
    <name evidence="2" type="ORF">PISMIDRAFT_112689</name>
</gene>
<dbReference type="STRING" id="765257.A0A0C9ZA52"/>
<sequence>VEEQMGIFLYMCMTGLSSHLVGECFQHSMDTITKYFKCLITFFSSPLFYESQVQFPMSNTPISQKITRDPHFRFFDQCIGAVNSSHICVFPSSNNHAFLCNRKGFLSQNCLLACDFNFKFHLHAVQVGHVSH</sequence>
<dbReference type="EMBL" id="KN833846">
    <property type="protein sequence ID" value="KIK16818.1"/>
    <property type="molecule type" value="Genomic_DNA"/>
</dbReference>
<feature type="domain" description="DUF8040" evidence="1">
    <location>
        <begin position="1"/>
        <end position="41"/>
    </location>
</feature>
<keyword evidence="3" id="KW-1185">Reference proteome</keyword>
<feature type="non-terminal residue" evidence="2">
    <location>
        <position position="1"/>
    </location>
</feature>
<dbReference type="OrthoDB" id="2655351at2759"/>
<reference evidence="3" key="2">
    <citation type="submission" date="2015-01" db="EMBL/GenBank/DDBJ databases">
        <title>Evolutionary Origins and Diversification of the Mycorrhizal Mutualists.</title>
        <authorList>
            <consortium name="DOE Joint Genome Institute"/>
            <consortium name="Mycorrhizal Genomics Consortium"/>
            <person name="Kohler A."/>
            <person name="Kuo A."/>
            <person name="Nagy L.G."/>
            <person name="Floudas D."/>
            <person name="Copeland A."/>
            <person name="Barry K.W."/>
            <person name="Cichocki N."/>
            <person name="Veneault-Fourrey C."/>
            <person name="LaButti K."/>
            <person name="Lindquist E.A."/>
            <person name="Lipzen A."/>
            <person name="Lundell T."/>
            <person name="Morin E."/>
            <person name="Murat C."/>
            <person name="Riley R."/>
            <person name="Ohm R."/>
            <person name="Sun H."/>
            <person name="Tunlid A."/>
            <person name="Henrissat B."/>
            <person name="Grigoriev I.V."/>
            <person name="Hibbett D.S."/>
            <person name="Martin F."/>
        </authorList>
    </citation>
    <scope>NUCLEOTIDE SEQUENCE [LARGE SCALE GENOMIC DNA]</scope>
    <source>
        <strain evidence="3">441</strain>
    </source>
</reference>
<dbReference type="InterPro" id="IPR058353">
    <property type="entry name" value="DUF8040"/>
</dbReference>
<dbReference type="AlphaFoldDB" id="A0A0C9ZA52"/>
<protein>
    <recommendedName>
        <fullName evidence="1">DUF8040 domain-containing protein</fullName>
    </recommendedName>
</protein>
<reference evidence="2 3" key="1">
    <citation type="submission" date="2014-04" db="EMBL/GenBank/DDBJ databases">
        <authorList>
            <consortium name="DOE Joint Genome Institute"/>
            <person name="Kuo A."/>
            <person name="Kohler A."/>
            <person name="Costa M.D."/>
            <person name="Nagy L.G."/>
            <person name="Floudas D."/>
            <person name="Copeland A."/>
            <person name="Barry K.W."/>
            <person name="Cichocki N."/>
            <person name="Veneault-Fourrey C."/>
            <person name="LaButti K."/>
            <person name="Lindquist E.A."/>
            <person name="Lipzen A."/>
            <person name="Lundell T."/>
            <person name="Morin E."/>
            <person name="Murat C."/>
            <person name="Sun H."/>
            <person name="Tunlid A."/>
            <person name="Henrissat B."/>
            <person name="Grigoriev I.V."/>
            <person name="Hibbett D.S."/>
            <person name="Martin F."/>
            <person name="Nordberg H.P."/>
            <person name="Cantor M.N."/>
            <person name="Hua S.X."/>
        </authorList>
    </citation>
    <scope>NUCLEOTIDE SEQUENCE [LARGE SCALE GENOMIC DNA]</scope>
    <source>
        <strain evidence="2 3">441</strain>
    </source>
</reference>
<organism evidence="2 3">
    <name type="scientific">Pisolithus microcarpus 441</name>
    <dbReference type="NCBI Taxonomy" id="765257"/>
    <lineage>
        <taxon>Eukaryota</taxon>
        <taxon>Fungi</taxon>
        <taxon>Dikarya</taxon>
        <taxon>Basidiomycota</taxon>
        <taxon>Agaricomycotina</taxon>
        <taxon>Agaricomycetes</taxon>
        <taxon>Agaricomycetidae</taxon>
        <taxon>Boletales</taxon>
        <taxon>Sclerodermatineae</taxon>
        <taxon>Pisolithaceae</taxon>
        <taxon>Pisolithus</taxon>
    </lineage>
</organism>
<accession>A0A0C9ZA52</accession>